<keyword evidence="4 5" id="KW-0472">Membrane</keyword>
<dbReference type="InterPro" id="IPR005821">
    <property type="entry name" value="Ion_trans_dom"/>
</dbReference>
<evidence type="ECO:0000256" key="1">
    <source>
        <dbReference type="ARBA" id="ARBA00004141"/>
    </source>
</evidence>
<dbReference type="GO" id="GO:0036128">
    <property type="term" value="C:CatSper complex"/>
    <property type="evidence" value="ECO:0007669"/>
    <property type="project" value="InterPro"/>
</dbReference>
<proteinExistence type="predicted"/>
<dbReference type="STRING" id="158441.A0A226EVD2"/>
<comment type="subcellular location">
    <subcellularLocation>
        <location evidence="1">Membrane</location>
        <topology evidence="1">Multi-pass membrane protein</topology>
    </subcellularLocation>
</comment>
<keyword evidence="8" id="KW-1185">Reference proteome</keyword>
<dbReference type="GO" id="GO:0009566">
    <property type="term" value="P:fertilization"/>
    <property type="evidence" value="ECO:0007669"/>
    <property type="project" value="TreeGrafter"/>
</dbReference>
<dbReference type="OMA" id="FKELMIS"/>
<dbReference type="GO" id="GO:0048240">
    <property type="term" value="P:sperm capacitation"/>
    <property type="evidence" value="ECO:0007669"/>
    <property type="project" value="TreeGrafter"/>
</dbReference>
<dbReference type="AlphaFoldDB" id="A0A226EVD2"/>
<accession>A0A226EVD2</accession>
<feature type="transmembrane region" description="Helical" evidence="5">
    <location>
        <begin position="269"/>
        <end position="291"/>
    </location>
</feature>
<feature type="transmembrane region" description="Helical" evidence="5">
    <location>
        <begin position="119"/>
        <end position="145"/>
    </location>
</feature>
<feature type="transmembrane region" description="Helical" evidence="5">
    <location>
        <begin position="311"/>
        <end position="327"/>
    </location>
</feature>
<name>A0A226EVD2_FOLCA</name>
<organism evidence="7 8">
    <name type="scientific">Folsomia candida</name>
    <name type="common">Springtail</name>
    <dbReference type="NCBI Taxonomy" id="158441"/>
    <lineage>
        <taxon>Eukaryota</taxon>
        <taxon>Metazoa</taxon>
        <taxon>Ecdysozoa</taxon>
        <taxon>Arthropoda</taxon>
        <taxon>Hexapoda</taxon>
        <taxon>Collembola</taxon>
        <taxon>Entomobryomorpha</taxon>
        <taxon>Isotomoidea</taxon>
        <taxon>Isotomidae</taxon>
        <taxon>Proisotominae</taxon>
        <taxon>Folsomia</taxon>
    </lineage>
</organism>
<feature type="transmembrane region" description="Helical" evidence="5">
    <location>
        <begin position="165"/>
        <end position="183"/>
    </location>
</feature>
<dbReference type="Proteomes" id="UP000198287">
    <property type="component" value="Unassembled WGS sequence"/>
</dbReference>
<evidence type="ECO:0000259" key="6">
    <source>
        <dbReference type="Pfam" id="PF00520"/>
    </source>
</evidence>
<evidence type="ECO:0000256" key="3">
    <source>
        <dbReference type="ARBA" id="ARBA00022989"/>
    </source>
</evidence>
<keyword evidence="3 5" id="KW-1133">Transmembrane helix</keyword>
<gene>
    <name evidence="7" type="ORF">Fcan01_05593</name>
</gene>
<dbReference type="PANTHER" id="PTHR46923:SF1">
    <property type="entry name" value="CATION CHANNEL SPERM-ASSOCIATED PROTEIN 2"/>
    <property type="match status" value="1"/>
</dbReference>
<protein>
    <submittedName>
        <fullName evidence="7">Cation channel sperm-associated protein 2</fullName>
    </submittedName>
</protein>
<evidence type="ECO:0000313" key="8">
    <source>
        <dbReference type="Proteomes" id="UP000198287"/>
    </source>
</evidence>
<evidence type="ECO:0000256" key="4">
    <source>
        <dbReference type="ARBA" id="ARBA00023136"/>
    </source>
</evidence>
<dbReference type="Gene3D" id="1.20.120.350">
    <property type="entry name" value="Voltage-gated potassium channels. Chain C"/>
    <property type="match status" value="1"/>
</dbReference>
<dbReference type="EMBL" id="LNIX01000002">
    <property type="protein sequence ID" value="OXA61168.1"/>
    <property type="molecule type" value="Genomic_DNA"/>
</dbReference>
<keyword evidence="2 5" id="KW-0812">Transmembrane</keyword>
<comment type="caution">
    <text evidence="7">The sequence shown here is derived from an EMBL/GenBank/DDBJ whole genome shotgun (WGS) entry which is preliminary data.</text>
</comment>
<evidence type="ECO:0000256" key="2">
    <source>
        <dbReference type="ARBA" id="ARBA00022692"/>
    </source>
</evidence>
<dbReference type="GO" id="GO:0005227">
    <property type="term" value="F:calcium-activated cation channel activity"/>
    <property type="evidence" value="ECO:0007669"/>
    <property type="project" value="InterPro"/>
</dbReference>
<dbReference type="GO" id="GO:0030317">
    <property type="term" value="P:flagellated sperm motility"/>
    <property type="evidence" value="ECO:0007669"/>
    <property type="project" value="InterPro"/>
</dbReference>
<sequence length="475" mass="55625">MSESDVLTSRRGYKKALEKEVPFRRSEQFHKELMEDFRFMEAARMHSGEYGAANLNTGLLQPHQRFKELMISTPQGLINFAAYAHKINNEKSDKRVVEADMRSLRFGTRMATSPPLDIFAHWLLNTYAFTVLMVLVISVNSILIAVDMEIDQGSKTEDFRSALEALDFFFLMLFVVEIGLKWVDDFRAFWKEGWNVFDFLITAVSLVAPLLDLMFDQETFKDKEEEFEGLFLTVKYLRIIRIFRSLNVVTRIHKIRLIWEAVVKTFRELFFITALMAIFFYIFAIVGIKLFDRYTLSHDPSLQYRESFKNLPNAFVTLFQLFTLDHYSQLLDEMISVLGWPSPCIYVLLWIFLGSFIFMNIFTGVMVNNFQNIRQSLLEEDSSVEQHKKLALELNVFGEDEDAVKNEDPHISWEDEVFHNLQIISALGNNLSPTIWPRDTLFQYYVLLEALASNVEEKNYILRLLDNSLLRHFDQ</sequence>
<evidence type="ECO:0000256" key="5">
    <source>
        <dbReference type="SAM" id="Phobius"/>
    </source>
</evidence>
<dbReference type="InterPro" id="IPR027359">
    <property type="entry name" value="Volt_channel_dom_sf"/>
</dbReference>
<feature type="transmembrane region" description="Helical" evidence="5">
    <location>
        <begin position="347"/>
        <end position="367"/>
    </location>
</feature>
<feature type="transmembrane region" description="Helical" evidence="5">
    <location>
        <begin position="195"/>
        <end position="215"/>
    </location>
</feature>
<reference evidence="7 8" key="1">
    <citation type="submission" date="2015-12" db="EMBL/GenBank/DDBJ databases">
        <title>The genome of Folsomia candida.</title>
        <authorList>
            <person name="Faddeeva A."/>
            <person name="Derks M.F."/>
            <person name="Anvar Y."/>
            <person name="Smit S."/>
            <person name="Van Straalen N."/>
            <person name="Roelofs D."/>
        </authorList>
    </citation>
    <scope>NUCLEOTIDE SEQUENCE [LARGE SCALE GENOMIC DNA]</scope>
    <source>
        <strain evidence="7 8">VU population</strain>
        <tissue evidence="7">Whole body</tissue>
    </source>
</reference>
<evidence type="ECO:0000313" key="7">
    <source>
        <dbReference type="EMBL" id="OXA61168.1"/>
    </source>
</evidence>
<dbReference type="PANTHER" id="PTHR46923">
    <property type="entry name" value="CATION CHANNEL SPERM-ASSOCIATED PROTEIN 2"/>
    <property type="match status" value="1"/>
</dbReference>
<dbReference type="Gene3D" id="1.10.287.70">
    <property type="match status" value="1"/>
</dbReference>
<dbReference type="Pfam" id="PF00520">
    <property type="entry name" value="Ion_trans"/>
    <property type="match status" value="1"/>
</dbReference>
<feature type="domain" description="Ion transport" evidence="6">
    <location>
        <begin position="127"/>
        <end position="375"/>
    </location>
</feature>
<dbReference type="OrthoDB" id="416585at2759"/>
<dbReference type="SUPFAM" id="SSF81324">
    <property type="entry name" value="Voltage-gated potassium channels"/>
    <property type="match status" value="1"/>
</dbReference>
<dbReference type="InterPro" id="IPR028747">
    <property type="entry name" value="CatSper2"/>
</dbReference>